<keyword evidence="1" id="KW-0808">Transferase</keyword>
<evidence type="ECO:0000256" key="4">
    <source>
        <dbReference type="PROSITE-ProRule" id="PRU10141"/>
    </source>
</evidence>
<evidence type="ECO:0000313" key="7">
    <source>
        <dbReference type="Proteomes" id="UP000785171"/>
    </source>
</evidence>
<dbReference type="PANTHER" id="PTHR44329">
    <property type="entry name" value="SERINE/THREONINE-PROTEIN KINASE TNNI3K-RELATED"/>
    <property type="match status" value="1"/>
</dbReference>
<comment type="caution">
    <text evidence="6">The sequence shown here is derived from an EMBL/GenBank/DDBJ whole genome shotgun (WGS) entry which is preliminary data.</text>
</comment>
<evidence type="ECO:0000256" key="2">
    <source>
        <dbReference type="ARBA" id="ARBA00022741"/>
    </source>
</evidence>
<dbReference type="GO" id="GO:0004674">
    <property type="term" value="F:protein serine/threonine kinase activity"/>
    <property type="evidence" value="ECO:0007669"/>
    <property type="project" value="UniProtKB-KW"/>
</dbReference>
<dbReference type="SMART" id="SM00220">
    <property type="entry name" value="S_TKc"/>
    <property type="match status" value="1"/>
</dbReference>
<dbReference type="PANTHER" id="PTHR44329:SF214">
    <property type="entry name" value="PROTEIN KINASE DOMAIN-CONTAINING PROTEIN"/>
    <property type="match status" value="1"/>
</dbReference>
<evidence type="ECO:0000313" key="6">
    <source>
        <dbReference type="EMBL" id="KAG2522118.1"/>
    </source>
</evidence>
<feature type="binding site" evidence="4">
    <location>
        <position position="642"/>
    </location>
    <ligand>
        <name>ATP</name>
        <dbReference type="ChEBI" id="CHEBI:30616"/>
    </ligand>
</feature>
<dbReference type="Proteomes" id="UP000785171">
    <property type="component" value="Unassembled WGS sequence"/>
</dbReference>
<proteinExistence type="predicted"/>
<evidence type="ECO:0000256" key="1">
    <source>
        <dbReference type="ARBA" id="ARBA00022527"/>
    </source>
</evidence>
<reference evidence="6" key="2">
    <citation type="submission" date="2020-06" db="EMBL/GenBank/DDBJ databases">
        <authorList>
            <person name="Studholme D.J."/>
        </authorList>
    </citation>
    <scope>NUCLEOTIDE SEQUENCE</scope>
    <source>
        <strain evidence="6">NZFS 2646</strain>
    </source>
</reference>
<organism evidence="6 7">
    <name type="scientific">Phytophthora kernoviae</name>
    <dbReference type="NCBI Taxonomy" id="325452"/>
    <lineage>
        <taxon>Eukaryota</taxon>
        <taxon>Sar</taxon>
        <taxon>Stramenopiles</taxon>
        <taxon>Oomycota</taxon>
        <taxon>Peronosporomycetes</taxon>
        <taxon>Peronosporales</taxon>
        <taxon>Peronosporaceae</taxon>
        <taxon>Phytophthora</taxon>
    </lineage>
</organism>
<protein>
    <recommendedName>
        <fullName evidence="5">Protein kinase domain-containing protein</fullName>
    </recommendedName>
</protein>
<dbReference type="PROSITE" id="PS50011">
    <property type="entry name" value="PROTEIN_KINASE_DOM"/>
    <property type="match status" value="1"/>
</dbReference>
<dbReference type="InterPro" id="IPR011009">
    <property type="entry name" value="Kinase-like_dom_sf"/>
</dbReference>
<keyword evidence="1" id="KW-0418">Kinase</keyword>
<evidence type="ECO:0000256" key="3">
    <source>
        <dbReference type="ARBA" id="ARBA00022840"/>
    </source>
</evidence>
<keyword evidence="2 4" id="KW-0547">Nucleotide-binding</keyword>
<dbReference type="InterPro" id="IPR051681">
    <property type="entry name" value="Ser/Thr_Kinases-Pseudokinases"/>
</dbReference>
<dbReference type="EMBL" id="JPWV03000176">
    <property type="protein sequence ID" value="KAG2522118.1"/>
    <property type="molecule type" value="Genomic_DNA"/>
</dbReference>
<gene>
    <name evidence="6" type="ORF">JM16_005983</name>
</gene>
<sequence length="903" mass="103392">MDKTVDKTMRKFWMDSKIPEDNRWHSKHQGPLRTPDRLADHFVEQLREVDREKRKNNRDGQSELAIMARFARSMKELMESYESQANLLLKLADTGRIITLLHRSIESALDTQGIHDTQAREMWHNHLLQERRDRLQVFEDLVRNEEELGKALGDEEQQLEIVTLLRYCVKKFHDGITPYSENNEKFRDKLMPCELDTLSIVYEAVVMKTGVVADKIPEWFVASEHEWAWVNKDTLEDNRPAWSNKTTGLEHGEEVCVRAAAIWTQLNHPHLRKFYGASHVDGLGLAPQTKVDWSHKIDNQTRETLVSYDVLKFGIAIFFLIAGKRNANLLSDTRDQKFDTWDKKTTERLPDVRPEFIEEGEWEVLQGLCAEDPSNRTSLVLASSKMQTLAPNTQSKCSALADETLDMIDILEYNCSRPIEDMLNDAKIQCVDAKCSPLIAENFRVYNRLENLFNQFKASGQPVPKTLAESFGLLLNNFIKAVDSMPGNSKTSAQCASQSIAGKNFHFHHRIDELLHGSSQLQDTDMIHCWQPSWEQAGWKQKEDFLKYLKSPSTLPQLKYRPEDAAMLRFEAQNRSGAYSTDMVEAMNAVLDQAMQDGIRNAEPIPKWFIPSYQVELGEPIGEGGFALVNNGKWFGTDVVVKRLVFRSTGKQDREQEDKERQARRDQFRQEADLWFTLNHSNLIKLYGACYEGDNPFFVCERATRKTLSEYLKPENGRRRELWFRLLQAALGLEHLHEHNIVHGDLKNDNILVCEGGTAKIADFGLSILGTDSATNKATAAIRWQAPECLVDNLKPPTFASDIYAFGMCIIQAVTGEYPWGTMLDKCVQHFVVKEKKIPSRPKGFKVNEWELIERMCCWNPQKRIGIGAVIKILEEIGIRDLFETTENIGSSRPIQPGSPSAL</sequence>
<dbReference type="InterPro" id="IPR001245">
    <property type="entry name" value="Ser-Thr/Tyr_kinase_cat_dom"/>
</dbReference>
<dbReference type="GO" id="GO:0005524">
    <property type="term" value="F:ATP binding"/>
    <property type="evidence" value="ECO:0007669"/>
    <property type="project" value="UniProtKB-UniRule"/>
</dbReference>
<name>A0A8T0LWV9_9STRA</name>
<dbReference type="PROSITE" id="PS00108">
    <property type="entry name" value="PROTEIN_KINASE_ST"/>
    <property type="match status" value="1"/>
</dbReference>
<dbReference type="InterPro" id="IPR008271">
    <property type="entry name" value="Ser/Thr_kinase_AS"/>
</dbReference>
<dbReference type="InterPro" id="IPR017441">
    <property type="entry name" value="Protein_kinase_ATP_BS"/>
</dbReference>
<dbReference type="AlphaFoldDB" id="A0A8T0LWV9"/>
<accession>A0A8T0LWV9</accession>
<reference evidence="6" key="1">
    <citation type="journal article" date="2015" name="Genom Data">
        <title>Genome sequences of six Phytophthora species associated with forests in New Zealand.</title>
        <authorList>
            <person name="Studholme D.J."/>
            <person name="McDougal R.L."/>
            <person name="Sambles C."/>
            <person name="Hansen E."/>
            <person name="Hardy G."/>
            <person name="Grant M."/>
            <person name="Ganley R.J."/>
            <person name="Williams N.M."/>
        </authorList>
    </citation>
    <scope>NUCLEOTIDE SEQUENCE</scope>
    <source>
        <strain evidence="6">NZFS 2646</strain>
    </source>
</reference>
<dbReference type="SUPFAM" id="SSF56112">
    <property type="entry name" value="Protein kinase-like (PK-like)"/>
    <property type="match status" value="1"/>
</dbReference>
<keyword evidence="1" id="KW-0723">Serine/threonine-protein kinase</keyword>
<dbReference type="Pfam" id="PF07714">
    <property type="entry name" value="PK_Tyr_Ser-Thr"/>
    <property type="match status" value="1"/>
</dbReference>
<dbReference type="PROSITE" id="PS00107">
    <property type="entry name" value="PROTEIN_KINASE_ATP"/>
    <property type="match status" value="1"/>
</dbReference>
<dbReference type="InterPro" id="IPR000719">
    <property type="entry name" value="Prot_kinase_dom"/>
</dbReference>
<dbReference type="Gene3D" id="1.10.510.10">
    <property type="entry name" value="Transferase(Phosphotransferase) domain 1"/>
    <property type="match status" value="1"/>
</dbReference>
<dbReference type="Gene3D" id="3.30.200.20">
    <property type="entry name" value="Phosphorylase Kinase, domain 1"/>
    <property type="match status" value="1"/>
</dbReference>
<evidence type="ECO:0000259" key="5">
    <source>
        <dbReference type="PROSITE" id="PS50011"/>
    </source>
</evidence>
<keyword evidence="3 4" id="KW-0067">ATP-binding</keyword>
<feature type="domain" description="Protein kinase" evidence="5">
    <location>
        <begin position="615"/>
        <end position="883"/>
    </location>
</feature>